<evidence type="ECO:0008006" key="6">
    <source>
        <dbReference type="Google" id="ProtNLM"/>
    </source>
</evidence>
<dbReference type="GO" id="GO:0045547">
    <property type="term" value="F:ditrans,polycis-polyprenyl diphosphate synthase [(2E,6E)-farnesyl diphosphate specific] activity"/>
    <property type="evidence" value="ECO:0007669"/>
    <property type="project" value="TreeGrafter"/>
</dbReference>
<sequence>MPYRRIFNLRQWLLSSPPAEWALNQLRELLIGALRQGPVPRHVAFVMDGNRRYAKNNKMETVEGHNHGFEALAKILEVCYKSGVHTVTIYAFSIENFKRSKYEVDALMSMAKIKLKQLVQHGELLDRYGARVRILGQRELVKPDVLEAVDQAVEMTSMNQGNCVLNVCFPYTSREEITSAIRATVEEWTTPLPEDINGKGRKSPFKEERIASTIWSEQFSQQTATSNSPATRTYLSPPGTDLQSPSSSTTSLSSYLPDQSDRDHDASSVSTSTTLHHDDNNTTSPSPPLRPLTTPQKSTPQKSHQYPSPELITPATITSHTYTSGSPPIDLLIRTSGVSRLSDFMLWQCHESTQIVFLDVLWPEFDLWSFLPVLWEWQWRRRREQRDAQENNRGRGEEEKRRRRKSSSSANNKAARRATDMVPVHAS</sequence>
<accession>A0A0D2KLB6</accession>
<gene>
    <name evidence="4" type="ORF">Z520_06850</name>
</gene>
<feature type="compositionally biased region" description="Low complexity" evidence="3">
    <location>
        <begin position="244"/>
        <end position="257"/>
    </location>
</feature>
<dbReference type="AlphaFoldDB" id="A0A0D2KLB6"/>
<dbReference type="Pfam" id="PF01255">
    <property type="entry name" value="Prenyltransf"/>
    <property type="match status" value="2"/>
</dbReference>
<dbReference type="GO" id="GO:0005811">
    <property type="term" value="C:lipid droplet"/>
    <property type="evidence" value="ECO:0007669"/>
    <property type="project" value="TreeGrafter"/>
</dbReference>
<reference evidence="4 5" key="1">
    <citation type="submission" date="2015-01" db="EMBL/GenBank/DDBJ databases">
        <title>The Genome Sequence of Fonsecaea multimorphosa CBS 102226.</title>
        <authorList>
            <consortium name="The Broad Institute Genomics Platform"/>
            <person name="Cuomo C."/>
            <person name="de Hoog S."/>
            <person name="Gorbushina A."/>
            <person name="Stielow B."/>
            <person name="Teixiera M."/>
            <person name="Abouelleil A."/>
            <person name="Chapman S.B."/>
            <person name="Priest M."/>
            <person name="Young S.K."/>
            <person name="Wortman J."/>
            <person name="Nusbaum C."/>
            <person name="Birren B."/>
        </authorList>
    </citation>
    <scope>NUCLEOTIDE SEQUENCE [LARGE SCALE GENOMIC DNA]</scope>
    <source>
        <strain evidence="4 5">CBS 102226</strain>
    </source>
</reference>
<proteinExistence type="inferred from homology"/>
<dbReference type="InterPro" id="IPR001441">
    <property type="entry name" value="UPP_synth-like"/>
</dbReference>
<dbReference type="GO" id="GO:0005783">
    <property type="term" value="C:endoplasmic reticulum"/>
    <property type="evidence" value="ECO:0007669"/>
    <property type="project" value="TreeGrafter"/>
</dbReference>
<dbReference type="CDD" id="cd00475">
    <property type="entry name" value="Cis_IPPS"/>
    <property type="match status" value="1"/>
</dbReference>
<name>A0A0D2KLB6_9EURO</name>
<feature type="compositionally biased region" description="Basic and acidic residues" evidence="3">
    <location>
        <begin position="385"/>
        <end position="400"/>
    </location>
</feature>
<evidence type="ECO:0000256" key="2">
    <source>
        <dbReference type="ARBA" id="ARBA00022679"/>
    </source>
</evidence>
<feature type="region of interest" description="Disordered" evidence="3">
    <location>
        <begin position="385"/>
        <end position="427"/>
    </location>
</feature>
<dbReference type="RefSeq" id="XP_016631521.1">
    <property type="nucleotide sequence ID" value="XM_016777350.1"/>
</dbReference>
<dbReference type="SUPFAM" id="SSF64005">
    <property type="entry name" value="Undecaprenyl diphosphate synthase"/>
    <property type="match status" value="2"/>
</dbReference>
<dbReference type="GO" id="GO:0016020">
    <property type="term" value="C:membrane"/>
    <property type="evidence" value="ECO:0007669"/>
    <property type="project" value="TreeGrafter"/>
</dbReference>
<keyword evidence="2" id="KW-0808">Transferase</keyword>
<evidence type="ECO:0000313" key="5">
    <source>
        <dbReference type="Proteomes" id="UP000053411"/>
    </source>
</evidence>
<dbReference type="HAMAP" id="MF_01139">
    <property type="entry name" value="ISPT"/>
    <property type="match status" value="1"/>
</dbReference>
<dbReference type="Gene3D" id="3.40.1180.10">
    <property type="entry name" value="Decaprenyl diphosphate synthase-like"/>
    <property type="match status" value="2"/>
</dbReference>
<evidence type="ECO:0000313" key="4">
    <source>
        <dbReference type="EMBL" id="KIX97398.1"/>
    </source>
</evidence>
<feature type="compositionally biased region" description="Polar residues" evidence="3">
    <location>
        <begin position="296"/>
        <end position="306"/>
    </location>
</feature>
<dbReference type="VEuPathDB" id="FungiDB:Z520_06850"/>
<evidence type="ECO:0000256" key="3">
    <source>
        <dbReference type="SAM" id="MobiDB-lite"/>
    </source>
</evidence>
<dbReference type="GeneID" id="27712596"/>
<dbReference type="InterPro" id="IPR036424">
    <property type="entry name" value="UPP_synth-like_sf"/>
</dbReference>
<dbReference type="Proteomes" id="UP000053411">
    <property type="component" value="Unassembled WGS sequence"/>
</dbReference>
<dbReference type="GO" id="GO:0016094">
    <property type="term" value="P:polyprenol biosynthetic process"/>
    <property type="evidence" value="ECO:0007669"/>
    <property type="project" value="TreeGrafter"/>
</dbReference>
<feature type="region of interest" description="Disordered" evidence="3">
    <location>
        <begin position="214"/>
        <end position="309"/>
    </location>
</feature>
<organism evidence="4 5">
    <name type="scientific">Fonsecaea multimorphosa CBS 102226</name>
    <dbReference type="NCBI Taxonomy" id="1442371"/>
    <lineage>
        <taxon>Eukaryota</taxon>
        <taxon>Fungi</taxon>
        <taxon>Dikarya</taxon>
        <taxon>Ascomycota</taxon>
        <taxon>Pezizomycotina</taxon>
        <taxon>Eurotiomycetes</taxon>
        <taxon>Chaetothyriomycetidae</taxon>
        <taxon>Chaetothyriales</taxon>
        <taxon>Herpotrichiellaceae</taxon>
        <taxon>Fonsecaea</taxon>
    </lineage>
</organism>
<dbReference type="PANTHER" id="PTHR10291:SF43">
    <property type="entry name" value="DEHYDRODOLICHYL DIPHOSPHATE SYNTHASE COMPLEX SUBUNIT DHDDS"/>
    <property type="match status" value="1"/>
</dbReference>
<protein>
    <recommendedName>
        <fullName evidence="6">Alkyl transferase</fullName>
    </recommendedName>
</protein>
<dbReference type="STRING" id="1442371.A0A0D2KLB6"/>
<dbReference type="PANTHER" id="PTHR10291">
    <property type="entry name" value="DEHYDRODOLICHYL DIPHOSPHATE SYNTHASE FAMILY MEMBER"/>
    <property type="match status" value="1"/>
</dbReference>
<evidence type="ECO:0000256" key="1">
    <source>
        <dbReference type="ARBA" id="ARBA00005432"/>
    </source>
</evidence>
<dbReference type="PROSITE" id="PS01066">
    <property type="entry name" value="UPP_SYNTHASE"/>
    <property type="match status" value="1"/>
</dbReference>
<dbReference type="EMBL" id="KN848074">
    <property type="protein sequence ID" value="KIX97398.1"/>
    <property type="molecule type" value="Genomic_DNA"/>
</dbReference>
<keyword evidence="5" id="KW-1185">Reference proteome</keyword>
<dbReference type="InterPro" id="IPR018520">
    <property type="entry name" value="UPP_synth-like_CS"/>
</dbReference>
<dbReference type="GO" id="GO:1904423">
    <property type="term" value="C:dehydrodolichyl diphosphate synthase complex"/>
    <property type="evidence" value="ECO:0007669"/>
    <property type="project" value="TreeGrafter"/>
</dbReference>
<dbReference type="NCBIfam" id="TIGR00055">
    <property type="entry name" value="uppS"/>
    <property type="match status" value="1"/>
</dbReference>
<feature type="compositionally biased region" description="Polar residues" evidence="3">
    <location>
        <begin position="214"/>
        <end position="234"/>
    </location>
</feature>
<dbReference type="OrthoDB" id="4173905at2759"/>
<comment type="similarity">
    <text evidence="1">Belongs to the UPP synthase family.</text>
</comment>